<gene>
    <name evidence="10" type="primary">plsY</name>
    <name evidence="11" type="ORF">K8V56_20795</name>
</gene>
<dbReference type="PANTHER" id="PTHR30309:SF0">
    <property type="entry name" value="GLYCEROL-3-PHOSPHATE ACYLTRANSFERASE-RELATED"/>
    <property type="match status" value="1"/>
</dbReference>
<feature type="transmembrane region" description="Helical" evidence="10">
    <location>
        <begin position="79"/>
        <end position="97"/>
    </location>
</feature>
<comment type="function">
    <text evidence="10">Catalyzes the transfer of an acyl group from acyl-phosphate (acyl-PO(4)) to glycerol-3-phosphate (G3P) to form lysophosphatidic acid (LPA). This enzyme utilizes acyl-phosphate as fatty acyl donor, but not acyl-CoA or acyl-ACP.</text>
</comment>
<evidence type="ECO:0000256" key="4">
    <source>
        <dbReference type="ARBA" id="ARBA00022692"/>
    </source>
</evidence>
<dbReference type="EMBL" id="DYWT01000311">
    <property type="protein sequence ID" value="HJF34208.1"/>
    <property type="molecule type" value="Genomic_DNA"/>
</dbReference>
<dbReference type="HAMAP" id="MF_01043">
    <property type="entry name" value="PlsY"/>
    <property type="match status" value="1"/>
</dbReference>
<keyword evidence="9 10" id="KW-1208">Phospholipid metabolism</keyword>
<evidence type="ECO:0000256" key="1">
    <source>
        <dbReference type="ARBA" id="ARBA00022475"/>
    </source>
</evidence>
<dbReference type="GO" id="GO:0008654">
    <property type="term" value="P:phospholipid biosynthetic process"/>
    <property type="evidence" value="ECO:0007669"/>
    <property type="project" value="UniProtKB-UniRule"/>
</dbReference>
<proteinExistence type="inferred from homology"/>
<evidence type="ECO:0000256" key="10">
    <source>
        <dbReference type="HAMAP-Rule" id="MF_01043"/>
    </source>
</evidence>
<keyword evidence="4 10" id="KW-0812">Transmembrane</keyword>
<dbReference type="AlphaFoldDB" id="A0A921G3H7"/>
<keyword evidence="8 10" id="KW-0594">Phospholipid biosynthesis</keyword>
<organism evidence="11 12">
    <name type="scientific">Sporosarcina psychrophila</name>
    <name type="common">Bacillus psychrophilus</name>
    <dbReference type="NCBI Taxonomy" id="1476"/>
    <lineage>
        <taxon>Bacteria</taxon>
        <taxon>Bacillati</taxon>
        <taxon>Bacillota</taxon>
        <taxon>Bacilli</taxon>
        <taxon>Bacillales</taxon>
        <taxon>Caryophanaceae</taxon>
        <taxon>Sporosarcina</taxon>
    </lineage>
</organism>
<dbReference type="EC" id="2.3.1.275" evidence="10"/>
<evidence type="ECO:0000256" key="6">
    <source>
        <dbReference type="ARBA" id="ARBA00023098"/>
    </source>
</evidence>
<dbReference type="SMART" id="SM01207">
    <property type="entry name" value="G3P_acyltransf"/>
    <property type="match status" value="1"/>
</dbReference>
<keyword evidence="1 10" id="KW-1003">Cell membrane</keyword>
<feature type="transmembrane region" description="Helical" evidence="10">
    <location>
        <begin position="6"/>
        <end position="27"/>
    </location>
</feature>
<dbReference type="InterPro" id="IPR003811">
    <property type="entry name" value="G3P_acylTferase_PlsY"/>
</dbReference>
<keyword evidence="6 10" id="KW-0443">Lipid metabolism</keyword>
<comment type="pathway">
    <text evidence="10">Lipid metabolism; phospholipid metabolism.</text>
</comment>
<evidence type="ECO:0000313" key="11">
    <source>
        <dbReference type="EMBL" id="HJF34208.1"/>
    </source>
</evidence>
<evidence type="ECO:0000313" key="12">
    <source>
        <dbReference type="Proteomes" id="UP000698173"/>
    </source>
</evidence>
<reference evidence="11" key="1">
    <citation type="journal article" date="2021" name="PeerJ">
        <title>Extensive microbial diversity within the chicken gut microbiome revealed by metagenomics and culture.</title>
        <authorList>
            <person name="Gilroy R."/>
            <person name="Ravi A."/>
            <person name="Getino M."/>
            <person name="Pursley I."/>
            <person name="Horton D.L."/>
            <person name="Alikhan N.F."/>
            <person name="Baker D."/>
            <person name="Gharbi K."/>
            <person name="Hall N."/>
            <person name="Watson M."/>
            <person name="Adriaenssens E.M."/>
            <person name="Foster-Nyarko E."/>
            <person name="Jarju S."/>
            <person name="Secka A."/>
            <person name="Antonio M."/>
            <person name="Oren A."/>
            <person name="Chaudhuri R.R."/>
            <person name="La Ragione R."/>
            <person name="Hildebrand F."/>
            <person name="Pallen M.J."/>
        </authorList>
    </citation>
    <scope>NUCLEOTIDE SEQUENCE</scope>
    <source>
        <strain evidence="11">CHK171-7178</strain>
    </source>
</reference>
<evidence type="ECO:0000256" key="2">
    <source>
        <dbReference type="ARBA" id="ARBA00022516"/>
    </source>
</evidence>
<comment type="catalytic activity">
    <reaction evidence="10">
        <text>an acyl phosphate + sn-glycerol 3-phosphate = a 1-acyl-sn-glycero-3-phosphate + phosphate</text>
        <dbReference type="Rhea" id="RHEA:34075"/>
        <dbReference type="ChEBI" id="CHEBI:43474"/>
        <dbReference type="ChEBI" id="CHEBI:57597"/>
        <dbReference type="ChEBI" id="CHEBI:57970"/>
        <dbReference type="ChEBI" id="CHEBI:59918"/>
        <dbReference type="EC" id="2.3.1.275"/>
    </reaction>
</comment>
<feature type="transmembrane region" description="Helical" evidence="10">
    <location>
        <begin position="147"/>
        <end position="175"/>
    </location>
</feature>
<comment type="subunit">
    <text evidence="10">Probably interacts with PlsX.</text>
</comment>
<dbReference type="Pfam" id="PF02660">
    <property type="entry name" value="G3P_acyltransf"/>
    <property type="match status" value="1"/>
</dbReference>
<evidence type="ECO:0000256" key="3">
    <source>
        <dbReference type="ARBA" id="ARBA00022679"/>
    </source>
</evidence>
<dbReference type="GO" id="GO:0005886">
    <property type="term" value="C:plasma membrane"/>
    <property type="evidence" value="ECO:0007669"/>
    <property type="project" value="UniProtKB-SubCell"/>
</dbReference>
<keyword evidence="2 10" id="KW-0444">Lipid biosynthesis</keyword>
<evidence type="ECO:0000256" key="8">
    <source>
        <dbReference type="ARBA" id="ARBA00023209"/>
    </source>
</evidence>
<accession>A0A921G3H7</accession>
<keyword evidence="11" id="KW-0012">Acyltransferase</keyword>
<protein>
    <recommendedName>
        <fullName evidence="10">Glycerol-3-phosphate acyltransferase</fullName>
    </recommendedName>
    <alternativeName>
        <fullName evidence="10">Acyl-PO4 G3P acyltransferase</fullName>
    </alternativeName>
    <alternativeName>
        <fullName evidence="10">Acyl-phosphate--glycerol-3-phosphate acyltransferase</fullName>
    </alternativeName>
    <alternativeName>
        <fullName evidence="10">G3P acyltransferase</fullName>
        <shortName evidence="10">GPAT</shortName>
        <ecNumber evidence="10">2.3.1.275</ecNumber>
    </alternativeName>
    <alternativeName>
        <fullName evidence="10">Lysophosphatidic acid synthase</fullName>
        <shortName evidence="10">LPA synthase</shortName>
    </alternativeName>
</protein>
<keyword evidence="7 10" id="KW-0472">Membrane</keyword>
<name>A0A921G3H7_SPOPS</name>
<sequence>MTLILLLVGSYILGNMLTGSIISNYYYKKDIRIEGSGNPGARNAGRVFGKKAFIATFIGDAAKGALAVCAAKWLEVGAAMELFALLAVTLGHVLPLLMKFRGGMGVSTFIGGMLAFNPLLFAVFAGVFLVFYPFLKSFTLAGLSAVLLTPIFVLVFLYEFPVFIASCLLSGLLLFTHRSDLKQKLFPEKS</sequence>
<comment type="subcellular location">
    <subcellularLocation>
        <location evidence="10">Cell membrane</location>
        <topology evidence="10">Multi-pass membrane protein</topology>
    </subcellularLocation>
</comment>
<evidence type="ECO:0000256" key="5">
    <source>
        <dbReference type="ARBA" id="ARBA00022989"/>
    </source>
</evidence>
<keyword evidence="3 10" id="KW-0808">Transferase</keyword>
<evidence type="ECO:0000256" key="7">
    <source>
        <dbReference type="ARBA" id="ARBA00023136"/>
    </source>
</evidence>
<comment type="caution">
    <text evidence="11">The sequence shown here is derived from an EMBL/GenBank/DDBJ whole genome shotgun (WGS) entry which is preliminary data.</text>
</comment>
<comment type="similarity">
    <text evidence="10">Belongs to the PlsY family.</text>
</comment>
<feature type="transmembrane region" description="Helical" evidence="10">
    <location>
        <begin position="109"/>
        <end position="135"/>
    </location>
</feature>
<keyword evidence="5 10" id="KW-1133">Transmembrane helix</keyword>
<dbReference type="Proteomes" id="UP000698173">
    <property type="component" value="Unassembled WGS sequence"/>
</dbReference>
<reference evidence="11" key="2">
    <citation type="submission" date="2021-09" db="EMBL/GenBank/DDBJ databases">
        <authorList>
            <person name="Gilroy R."/>
        </authorList>
    </citation>
    <scope>NUCLEOTIDE SEQUENCE</scope>
    <source>
        <strain evidence="11">CHK171-7178</strain>
    </source>
</reference>
<evidence type="ECO:0000256" key="9">
    <source>
        <dbReference type="ARBA" id="ARBA00023264"/>
    </source>
</evidence>
<dbReference type="PANTHER" id="PTHR30309">
    <property type="entry name" value="INNER MEMBRANE PROTEIN YGIH"/>
    <property type="match status" value="1"/>
</dbReference>
<dbReference type="GO" id="GO:0043772">
    <property type="term" value="F:acyl-phosphate glycerol-3-phosphate acyltransferase activity"/>
    <property type="evidence" value="ECO:0007669"/>
    <property type="project" value="UniProtKB-UniRule"/>
</dbReference>
<feature type="transmembrane region" description="Helical" evidence="10">
    <location>
        <begin position="52"/>
        <end position="73"/>
    </location>
</feature>